<accession>F0UID8</accession>
<gene>
    <name evidence="1" type="ORF">HCEG_05605</name>
</gene>
<evidence type="ECO:0000313" key="2">
    <source>
        <dbReference type="Proteomes" id="UP000008142"/>
    </source>
</evidence>
<protein>
    <submittedName>
        <fullName evidence="1">Uncharacterized protein</fullName>
    </submittedName>
</protein>
<dbReference type="EMBL" id="DS990639">
    <property type="protein sequence ID" value="EGC46390.1"/>
    <property type="molecule type" value="Genomic_DNA"/>
</dbReference>
<organism evidence="2">
    <name type="scientific">Ajellomyces capsulatus (strain H88)</name>
    <name type="common">Darling's disease fungus</name>
    <name type="synonym">Histoplasma capsulatum</name>
    <dbReference type="NCBI Taxonomy" id="544711"/>
    <lineage>
        <taxon>Eukaryota</taxon>
        <taxon>Fungi</taxon>
        <taxon>Dikarya</taxon>
        <taxon>Ascomycota</taxon>
        <taxon>Pezizomycotina</taxon>
        <taxon>Eurotiomycetes</taxon>
        <taxon>Eurotiomycetidae</taxon>
        <taxon>Onygenales</taxon>
        <taxon>Ajellomycetaceae</taxon>
        <taxon>Histoplasma</taxon>
    </lineage>
</organism>
<name>F0UID8_AJEC8</name>
<sequence length="50" mass="5359">MEISIPDLWGTQRLNDSPALGTTPYSSNGTVIAVLYKFLASVMTFGPSPN</sequence>
<evidence type="ECO:0000313" key="1">
    <source>
        <dbReference type="EMBL" id="EGC46390.1"/>
    </source>
</evidence>
<dbReference type="Proteomes" id="UP000008142">
    <property type="component" value="Unassembled WGS sequence"/>
</dbReference>
<dbReference type="HOGENOM" id="CLU_3124617_0_0_1"/>
<proteinExistence type="predicted"/>
<dbReference type="AlphaFoldDB" id="F0UID8"/>
<reference evidence="2" key="1">
    <citation type="submission" date="2008-07" db="EMBL/GenBank/DDBJ databases">
        <title>Annotation of Ajellomyces capsulatus strain H88.</title>
        <authorList>
            <person name="Champion M."/>
            <person name="Cuomo C."/>
            <person name="Ma L.-J."/>
            <person name="Henn M.R."/>
            <person name="Sil A."/>
            <person name="Goldman B."/>
            <person name="Young S.K."/>
            <person name="Kodira C.D."/>
            <person name="Zeng Q."/>
            <person name="Koehrsen M."/>
            <person name="Alvarado L."/>
            <person name="Berlin A."/>
            <person name="Borenstein D."/>
            <person name="Chen Z."/>
            <person name="Engels R."/>
            <person name="Freedman E."/>
            <person name="Gellesch M."/>
            <person name="Goldberg J."/>
            <person name="Griggs A."/>
            <person name="Gujja S."/>
            <person name="Heiman D."/>
            <person name="Hepburn T."/>
            <person name="Howarth C."/>
            <person name="Jen D."/>
            <person name="Larson L."/>
            <person name="Lewis B."/>
            <person name="Mehta T."/>
            <person name="Park D."/>
            <person name="Pearson M."/>
            <person name="Roberts A."/>
            <person name="Saif S."/>
            <person name="Shea T."/>
            <person name="Shenoy N."/>
            <person name="Sisk P."/>
            <person name="Stolte C."/>
            <person name="Sykes S."/>
            <person name="Walk T."/>
            <person name="White J."/>
            <person name="Yandava C."/>
            <person name="Klein B."/>
            <person name="McEwen J.G."/>
            <person name="Puccia R."/>
            <person name="Goldman G.H."/>
            <person name="Felipe M.S."/>
            <person name="Nino-Vega G."/>
            <person name="San-Blas G."/>
            <person name="Taylor J."/>
            <person name="Mendoza L."/>
            <person name="Galagan J."/>
            <person name="Nusbaum C."/>
            <person name="Birren B."/>
        </authorList>
    </citation>
    <scope>NUCLEOTIDE SEQUENCE [LARGE SCALE GENOMIC DNA]</scope>
    <source>
        <strain evidence="2">H88</strain>
    </source>
</reference>